<dbReference type="EMBL" id="JABSNO010000052">
    <property type="protein sequence ID" value="NRS94146.1"/>
    <property type="molecule type" value="Genomic_DNA"/>
</dbReference>
<dbReference type="AlphaFoldDB" id="A0A8J8GAW5"/>
<evidence type="ECO:0000313" key="2">
    <source>
        <dbReference type="Proteomes" id="UP000610746"/>
    </source>
</evidence>
<sequence>MFKKKNAYKLDENYVISNTNPLFLDYKSKIITEAYFIPELINYKKDFPKIYEKEKELAKVKNLGLDNQVKIIPWMSLSSLEETLQLNVEKIINRKNIYSTIVK</sequence>
<keyword evidence="2" id="KW-1185">Reference proteome</keyword>
<reference evidence="1" key="1">
    <citation type="submission" date="2020-05" db="EMBL/GenBank/DDBJ databases">
        <title>Genomic Encyclopedia of Type Strains, Phase IV (KMG-V): Genome sequencing to study the core and pangenomes of soil and plant-associated prokaryotes.</title>
        <authorList>
            <person name="Whitman W."/>
        </authorList>
    </citation>
    <scope>NUCLEOTIDE SEQUENCE</scope>
    <source>
        <strain evidence="1">16F</strain>
    </source>
</reference>
<name>A0A8J8GAW5_9FLAO</name>
<protein>
    <submittedName>
        <fullName evidence="1">Uncharacterized protein</fullName>
    </submittedName>
</protein>
<comment type="caution">
    <text evidence="1">The sequence shown here is derived from an EMBL/GenBank/DDBJ whole genome shotgun (WGS) entry which is preliminary data.</text>
</comment>
<organism evidence="1 2">
    <name type="scientific">Frigoriflavimonas asaccharolytica</name>
    <dbReference type="NCBI Taxonomy" id="2735899"/>
    <lineage>
        <taxon>Bacteria</taxon>
        <taxon>Pseudomonadati</taxon>
        <taxon>Bacteroidota</taxon>
        <taxon>Flavobacteriia</taxon>
        <taxon>Flavobacteriales</taxon>
        <taxon>Weeksellaceae</taxon>
        <taxon>Frigoriflavimonas</taxon>
    </lineage>
</organism>
<dbReference type="RefSeq" id="WP_173780666.1">
    <property type="nucleotide sequence ID" value="NZ_JABSNO010000052.1"/>
</dbReference>
<proteinExistence type="predicted"/>
<evidence type="ECO:0000313" key="1">
    <source>
        <dbReference type="EMBL" id="NRS94146.1"/>
    </source>
</evidence>
<accession>A0A8J8GAW5</accession>
<gene>
    <name evidence="1" type="ORF">HNQ03_003251</name>
</gene>
<dbReference type="Proteomes" id="UP000610746">
    <property type="component" value="Unassembled WGS sequence"/>
</dbReference>